<dbReference type="Proteomes" id="UP000317940">
    <property type="component" value="Unassembled WGS sequence"/>
</dbReference>
<comment type="caution">
    <text evidence="2">The sequence shown here is derived from an EMBL/GenBank/DDBJ whole genome shotgun (WGS) entry which is preliminary data.</text>
</comment>
<dbReference type="EMBL" id="VIWT01000009">
    <property type="protein sequence ID" value="TWF71540.1"/>
    <property type="molecule type" value="Genomic_DNA"/>
</dbReference>
<dbReference type="AlphaFoldDB" id="A0A561S9K7"/>
<dbReference type="RefSeq" id="WP_145911744.1">
    <property type="nucleotide sequence ID" value="NZ_BAAAMZ010000023.1"/>
</dbReference>
<gene>
    <name evidence="2" type="ORF">FHX73_19170</name>
</gene>
<organism evidence="2 3">
    <name type="scientific">Kitasatospora viridis</name>
    <dbReference type="NCBI Taxonomy" id="281105"/>
    <lineage>
        <taxon>Bacteria</taxon>
        <taxon>Bacillati</taxon>
        <taxon>Actinomycetota</taxon>
        <taxon>Actinomycetes</taxon>
        <taxon>Kitasatosporales</taxon>
        <taxon>Streptomycetaceae</taxon>
        <taxon>Kitasatospora</taxon>
    </lineage>
</organism>
<reference evidence="2 3" key="1">
    <citation type="submission" date="2019-06" db="EMBL/GenBank/DDBJ databases">
        <title>Sequencing the genomes of 1000 actinobacteria strains.</title>
        <authorList>
            <person name="Klenk H.-P."/>
        </authorList>
    </citation>
    <scope>NUCLEOTIDE SEQUENCE [LARGE SCALE GENOMIC DNA]</scope>
    <source>
        <strain evidence="2 3">DSM 44826</strain>
    </source>
</reference>
<keyword evidence="1" id="KW-0732">Signal</keyword>
<proteinExistence type="predicted"/>
<feature type="signal peptide" evidence="1">
    <location>
        <begin position="1"/>
        <end position="19"/>
    </location>
</feature>
<evidence type="ECO:0000313" key="3">
    <source>
        <dbReference type="Proteomes" id="UP000317940"/>
    </source>
</evidence>
<dbReference type="PROSITE" id="PS51257">
    <property type="entry name" value="PROKAR_LIPOPROTEIN"/>
    <property type="match status" value="1"/>
</dbReference>
<protein>
    <submittedName>
        <fullName evidence="2">Uncharacterized protein</fullName>
    </submittedName>
</protein>
<feature type="chain" id="PRO_5039409900" evidence="1">
    <location>
        <begin position="20"/>
        <end position="197"/>
    </location>
</feature>
<name>A0A561S9K7_9ACTN</name>
<evidence type="ECO:0000313" key="2">
    <source>
        <dbReference type="EMBL" id="TWF71540.1"/>
    </source>
</evidence>
<sequence length="197" mass="20253">MRHSTSLASAAVIATAALAAACTSSSQPAVQARTPSAWALESTPQVQISSDTAAEINTPSSSSRPRVIGLVTVHNATIVLATIDNLCKAYVLPEGSTPDSTPQLFAVGAQRPEGNYPKVDPSNFAGAVITENYSQGSASASPYFDYLTTICSEHAVLVSIEGIPPGSSAQSTGASVRTWESAGYLFIAAGDPKVIHS</sequence>
<evidence type="ECO:0000256" key="1">
    <source>
        <dbReference type="SAM" id="SignalP"/>
    </source>
</evidence>
<accession>A0A561S9K7</accession>
<keyword evidence="3" id="KW-1185">Reference proteome</keyword>